<accession>A0AAV5GL08</accession>
<feature type="signal peptide" evidence="9">
    <location>
        <begin position="1"/>
        <end position="20"/>
    </location>
</feature>
<dbReference type="InterPro" id="IPR015500">
    <property type="entry name" value="Peptidase_S8_subtilisin-rel"/>
</dbReference>
<dbReference type="CDD" id="cd07489">
    <property type="entry name" value="Peptidases_S8_5"/>
    <property type="match status" value="1"/>
</dbReference>
<feature type="domain" description="C5a peptidase/Subtilisin-like protease SBT2-like Fn3-like" evidence="12">
    <location>
        <begin position="642"/>
        <end position="765"/>
    </location>
</feature>
<dbReference type="InterPro" id="IPR034187">
    <property type="entry name" value="Peptidases_S8_5"/>
</dbReference>
<dbReference type="PRINTS" id="PR00723">
    <property type="entry name" value="SUBTILISIN"/>
</dbReference>
<feature type="chain" id="PRO_5043327308" description="Subtilisin-like protease" evidence="9">
    <location>
        <begin position="21"/>
        <end position="947"/>
    </location>
</feature>
<evidence type="ECO:0000256" key="6">
    <source>
        <dbReference type="ARBA" id="ARBA00022825"/>
    </source>
</evidence>
<dbReference type="InterPro" id="IPR010435">
    <property type="entry name" value="C5a/SBT2-like_Fn3"/>
</dbReference>
<dbReference type="InterPro" id="IPR000209">
    <property type="entry name" value="Peptidase_S8/S53_dom"/>
</dbReference>
<dbReference type="GO" id="GO:0004252">
    <property type="term" value="F:serine-type endopeptidase activity"/>
    <property type="evidence" value="ECO:0007669"/>
    <property type="project" value="UniProtKB-UniRule"/>
</dbReference>
<dbReference type="InterPro" id="IPR050131">
    <property type="entry name" value="Peptidase_S8_subtilisin-like"/>
</dbReference>
<dbReference type="InterPro" id="IPR036852">
    <property type="entry name" value="Peptidase_S8/S53_dom_sf"/>
</dbReference>
<comment type="similarity">
    <text evidence="1 8">Belongs to the peptidase S8 family.</text>
</comment>
<keyword evidence="3 8" id="KW-0645">Protease</keyword>
<evidence type="ECO:0000256" key="2">
    <source>
        <dbReference type="ARBA" id="ARBA00022512"/>
    </source>
</evidence>
<dbReference type="Gene3D" id="3.50.30.30">
    <property type="match status" value="1"/>
</dbReference>
<dbReference type="Proteomes" id="UP001342314">
    <property type="component" value="Unassembled WGS sequence"/>
</dbReference>
<reference evidence="13 14" key="1">
    <citation type="submission" date="2021-12" db="EMBL/GenBank/DDBJ databases">
        <title>High titer production of polyol ester of fatty acids by Rhodotorula paludigena BS15 towards product separation-free biomass refinery.</title>
        <authorList>
            <person name="Mano J."/>
            <person name="Ono H."/>
            <person name="Tanaka T."/>
            <person name="Naito K."/>
            <person name="Sushida H."/>
            <person name="Ike M."/>
            <person name="Tokuyasu K."/>
            <person name="Kitaoka M."/>
        </authorList>
    </citation>
    <scope>NUCLEOTIDE SEQUENCE [LARGE SCALE GENOMIC DNA]</scope>
    <source>
        <strain evidence="13 14">BS15</strain>
    </source>
</reference>
<evidence type="ECO:0000259" key="10">
    <source>
        <dbReference type="Pfam" id="PF00082"/>
    </source>
</evidence>
<keyword evidence="2" id="KW-0134">Cell wall</keyword>
<dbReference type="GO" id="GO:0006508">
    <property type="term" value="P:proteolysis"/>
    <property type="evidence" value="ECO:0007669"/>
    <property type="project" value="UniProtKB-KW"/>
</dbReference>
<keyword evidence="2" id="KW-0964">Secreted</keyword>
<evidence type="ECO:0000256" key="8">
    <source>
        <dbReference type="PROSITE-ProRule" id="PRU01240"/>
    </source>
</evidence>
<dbReference type="PROSITE" id="PS51892">
    <property type="entry name" value="SUBTILASE"/>
    <property type="match status" value="1"/>
</dbReference>
<sequence>MARFLVALGALCAAAAGASAFAHADGASSTLGAAAQVVPNSFILEVDASAATLAKRGLTPFAALSRTLAAVEHSGYSHTVRERFESIPDVFHGASIQVADGVSIEDLQKIEGVKRVWPIRKYQLPRDPVDSISDYTFQPVASSLVARSKITISASGQVSKKRASTLPPASAYRGSTFYPHVQTNINLLHNAGYLGQGVKIAVFDGGLDYTNPILGGCFGEGCHISFGYDFVGDDYDGDNSPTPSDDPFATCTTHGTHITGIIGALANEYGVVGAAPMATLGHYRVAGCNDFSADDIIVAAMLRALAEDVDVINISLGTPVGFLNNSVTQIVAEYLASRGVHVVASAGNDRTEGLFFSNAPAAGFSSTGVGATDVVNLPAYNALVAGRDPIPYTSPTPFALPGQYTLYFTSTSQTPANDACTALPSSTPDLTNRVVVVRRGGCDFTVKQKNVGAAGGRVVLIANTQGSLTIPQLNVGTSGLTAVASIRYEDGVKLLEYYNASPNGQILTFPSGPLVPNVRETVSGGTIAYYSNFGPTNDLYLYPSLVAPGTDIVSTVPGGLGIMRGTSQSAPLLAGAYALILAARRSENLTPTQLRGIFQNSAKFVPNAVGSSALETVMLQGAGEIDVNRAFAARTLFSPSAIQLNDTANYRQPQILTLENRNPYAVTYTFSASYAQNIVTYNDGASNQIIPSTVPDESNYKVVRTTFSPRELTIPAGATGTVSIRMVAPGFSPADVDRFPLFSGFVNVRGQSVINKRFQTFNVPYFGLGARMVDMPVLDTTDVALGPRLPFIAVGEDILAESAIVIARNDPAVVYFRLAAGTRRLSVDYVSASLDYDSTIPSVTNPTARMSKLAKRATPALYADVPTVGALFRPDYFPPRDNLVRGPFGYSDYELPLNGTFTENGQTTTLPNGESYRVLIRALKITADPTLSSSYESWLSPPFSFSG</sequence>
<dbReference type="SUPFAM" id="SSF52743">
    <property type="entry name" value="Subtilisin-like"/>
    <property type="match status" value="1"/>
</dbReference>
<keyword evidence="6 8" id="KW-0720">Serine protease</keyword>
<keyword evidence="14" id="KW-1185">Reference proteome</keyword>
<name>A0AAV5GL08_9BASI</name>
<dbReference type="InterPro" id="IPR022398">
    <property type="entry name" value="Peptidase_S8_His-AS"/>
</dbReference>
<feature type="domain" description="PA" evidence="11">
    <location>
        <begin position="416"/>
        <end position="492"/>
    </location>
</feature>
<dbReference type="PROSITE" id="PS00137">
    <property type="entry name" value="SUBTILASE_HIS"/>
    <property type="match status" value="1"/>
</dbReference>
<dbReference type="GO" id="GO:0016020">
    <property type="term" value="C:membrane"/>
    <property type="evidence" value="ECO:0007669"/>
    <property type="project" value="InterPro"/>
</dbReference>
<evidence type="ECO:0000313" key="13">
    <source>
        <dbReference type="EMBL" id="GJN90898.1"/>
    </source>
</evidence>
<feature type="active site" description="Charge relay system" evidence="7 8">
    <location>
        <position position="254"/>
    </location>
</feature>
<dbReference type="Pfam" id="PF02225">
    <property type="entry name" value="PA"/>
    <property type="match status" value="1"/>
</dbReference>
<dbReference type="InterPro" id="IPR003137">
    <property type="entry name" value="PA_domain"/>
</dbReference>
<feature type="active site" description="Charge relay system" evidence="7 8">
    <location>
        <position position="204"/>
    </location>
</feature>
<evidence type="ECO:0000313" key="14">
    <source>
        <dbReference type="Proteomes" id="UP001342314"/>
    </source>
</evidence>
<feature type="domain" description="Peptidase S8/S53" evidence="10">
    <location>
        <begin position="195"/>
        <end position="606"/>
    </location>
</feature>
<dbReference type="PANTHER" id="PTHR43806:SF66">
    <property type="entry name" value="SERIN ENDOPEPTIDASE"/>
    <property type="match status" value="1"/>
</dbReference>
<evidence type="ECO:0000256" key="7">
    <source>
        <dbReference type="PIRSR" id="PIRSR615500-1"/>
    </source>
</evidence>
<dbReference type="EMBL" id="BQKY01000007">
    <property type="protein sequence ID" value="GJN90898.1"/>
    <property type="molecule type" value="Genomic_DNA"/>
</dbReference>
<dbReference type="AlphaFoldDB" id="A0AAV5GL08"/>
<evidence type="ECO:0000256" key="3">
    <source>
        <dbReference type="ARBA" id="ARBA00022670"/>
    </source>
</evidence>
<proteinExistence type="inferred from homology"/>
<evidence type="ECO:0000259" key="11">
    <source>
        <dbReference type="Pfam" id="PF02225"/>
    </source>
</evidence>
<comment type="caution">
    <text evidence="13">The sequence shown here is derived from an EMBL/GenBank/DDBJ whole genome shotgun (WGS) entry which is preliminary data.</text>
</comment>
<dbReference type="PANTHER" id="PTHR43806">
    <property type="entry name" value="PEPTIDASE S8"/>
    <property type="match status" value="1"/>
</dbReference>
<feature type="active site" description="Charge relay system" evidence="7 8">
    <location>
        <position position="567"/>
    </location>
</feature>
<dbReference type="Gene3D" id="3.40.50.200">
    <property type="entry name" value="Peptidase S8/S53 domain"/>
    <property type="match status" value="1"/>
</dbReference>
<evidence type="ECO:0000256" key="5">
    <source>
        <dbReference type="ARBA" id="ARBA00022801"/>
    </source>
</evidence>
<dbReference type="SUPFAM" id="SSF52025">
    <property type="entry name" value="PA domain"/>
    <property type="match status" value="1"/>
</dbReference>
<dbReference type="GO" id="GO:0005615">
    <property type="term" value="C:extracellular space"/>
    <property type="evidence" value="ECO:0007669"/>
    <property type="project" value="TreeGrafter"/>
</dbReference>
<dbReference type="InterPro" id="IPR046450">
    <property type="entry name" value="PA_dom_sf"/>
</dbReference>
<keyword evidence="5 8" id="KW-0378">Hydrolase</keyword>
<evidence type="ECO:0000256" key="9">
    <source>
        <dbReference type="SAM" id="SignalP"/>
    </source>
</evidence>
<organism evidence="13 14">
    <name type="scientific">Rhodotorula paludigena</name>
    <dbReference type="NCBI Taxonomy" id="86838"/>
    <lineage>
        <taxon>Eukaryota</taxon>
        <taxon>Fungi</taxon>
        <taxon>Dikarya</taxon>
        <taxon>Basidiomycota</taxon>
        <taxon>Pucciniomycotina</taxon>
        <taxon>Microbotryomycetes</taxon>
        <taxon>Sporidiobolales</taxon>
        <taxon>Sporidiobolaceae</taxon>
        <taxon>Rhodotorula</taxon>
    </lineage>
</organism>
<protein>
    <recommendedName>
        <fullName evidence="15">Subtilisin-like protease</fullName>
    </recommendedName>
</protein>
<dbReference type="Pfam" id="PF06280">
    <property type="entry name" value="fn3_5"/>
    <property type="match status" value="1"/>
</dbReference>
<evidence type="ECO:0000256" key="1">
    <source>
        <dbReference type="ARBA" id="ARBA00011073"/>
    </source>
</evidence>
<dbReference type="Pfam" id="PF00082">
    <property type="entry name" value="Peptidase_S8"/>
    <property type="match status" value="1"/>
</dbReference>
<gene>
    <name evidence="13" type="ORF">Rhopal_003912-T1</name>
</gene>
<keyword evidence="4 9" id="KW-0732">Signal</keyword>
<evidence type="ECO:0008006" key="15">
    <source>
        <dbReference type="Google" id="ProtNLM"/>
    </source>
</evidence>
<evidence type="ECO:0000256" key="4">
    <source>
        <dbReference type="ARBA" id="ARBA00022729"/>
    </source>
</evidence>
<evidence type="ECO:0000259" key="12">
    <source>
        <dbReference type="Pfam" id="PF06280"/>
    </source>
</evidence>